<dbReference type="AlphaFoldDB" id="A0A8J3UU07"/>
<evidence type="ECO:0008006" key="4">
    <source>
        <dbReference type="Google" id="ProtNLM"/>
    </source>
</evidence>
<dbReference type="Proteomes" id="UP000644610">
    <property type="component" value="Unassembled WGS sequence"/>
</dbReference>
<organism evidence="2 3">
    <name type="scientific">Planotetraspora silvatica</name>
    <dbReference type="NCBI Taxonomy" id="234614"/>
    <lineage>
        <taxon>Bacteria</taxon>
        <taxon>Bacillati</taxon>
        <taxon>Actinomycetota</taxon>
        <taxon>Actinomycetes</taxon>
        <taxon>Streptosporangiales</taxon>
        <taxon>Streptosporangiaceae</taxon>
        <taxon>Planotetraspora</taxon>
    </lineage>
</organism>
<keyword evidence="1" id="KW-0472">Membrane</keyword>
<gene>
    <name evidence="2" type="ORF">Psi02_62060</name>
</gene>
<evidence type="ECO:0000313" key="2">
    <source>
        <dbReference type="EMBL" id="GII49782.1"/>
    </source>
</evidence>
<proteinExistence type="predicted"/>
<comment type="caution">
    <text evidence="2">The sequence shown here is derived from an EMBL/GenBank/DDBJ whole genome shotgun (WGS) entry which is preliminary data.</text>
</comment>
<keyword evidence="3" id="KW-1185">Reference proteome</keyword>
<accession>A0A8J3UU07</accession>
<evidence type="ECO:0000313" key="3">
    <source>
        <dbReference type="Proteomes" id="UP000644610"/>
    </source>
</evidence>
<keyword evidence="1" id="KW-0812">Transmembrane</keyword>
<dbReference type="EMBL" id="BOOQ01000045">
    <property type="protein sequence ID" value="GII49782.1"/>
    <property type="molecule type" value="Genomic_DNA"/>
</dbReference>
<evidence type="ECO:0000256" key="1">
    <source>
        <dbReference type="SAM" id="Phobius"/>
    </source>
</evidence>
<protein>
    <recommendedName>
        <fullName evidence="4">DUF4345 domain-containing protein</fullName>
    </recommendedName>
</protein>
<feature type="transmembrane region" description="Helical" evidence="1">
    <location>
        <begin position="122"/>
        <end position="144"/>
    </location>
</feature>
<dbReference type="RefSeq" id="WP_203979305.1">
    <property type="nucleotide sequence ID" value="NZ_BAAAKY010000027.1"/>
</dbReference>
<feature type="transmembrane region" description="Helical" evidence="1">
    <location>
        <begin position="76"/>
        <end position="102"/>
    </location>
</feature>
<reference evidence="2" key="1">
    <citation type="submission" date="2021-01" db="EMBL/GenBank/DDBJ databases">
        <title>Whole genome shotgun sequence of Planotetraspora silvatica NBRC 100141.</title>
        <authorList>
            <person name="Komaki H."/>
            <person name="Tamura T."/>
        </authorList>
    </citation>
    <scope>NUCLEOTIDE SEQUENCE</scope>
    <source>
        <strain evidence="2">NBRC 100141</strain>
    </source>
</reference>
<keyword evidence="1" id="KW-1133">Transmembrane helix</keyword>
<sequence length="146" mass="16111">MTNVSAPRPAVDGRAVWLRVGFAYLAFTELVIGLWQMSAPRSFYDDFPLPGHPWVSMLPAYNEHLMRDLGGLNTGMGVMLVITAITLNRMVGWVALLGYLIYSVPHLLFHVGHLAHYTPVDVAGQVITLGISVIVPALLLYGLLRR</sequence>
<feature type="transmembrane region" description="Helical" evidence="1">
    <location>
        <begin position="16"/>
        <end position="35"/>
    </location>
</feature>
<name>A0A8J3UU07_9ACTN</name>